<feature type="chain" id="PRO_5017396453" evidence="1">
    <location>
        <begin position="27"/>
        <end position="57"/>
    </location>
</feature>
<reference evidence="3" key="1">
    <citation type="journal article" date="2018" name="Nat. Plants">
        <title>Whole-genome landscape of Medicago truncatula symbiotic genes.</title>
        <authorList>
            <person name="Pecrix Y."/>
            <person name="Gamas P."/>
            <person name="Carrere S."/>
        </authorList>
    </citation>
    <scope>NUCLEOTIDE SEQUENCE</scope>
    <source>
        <tissue evidence="3">Leaves</tissue>
    </source>
</reference>
<evidence type="ECO:0000313" key="3">
    <source>
        <dbReference type="EMBL" id="RHN44122.1"/>
    </source>
</evidence>
<sequence length="57" mass="6341">MAGIFNLVCAMVLFLSLFIVLTNVHGKCNTDDNCPDYMCSGPKVGKCIYNICYCINR</sequence>
<organism evidence="3">
    <name type="scientific">Medicago truncatula</name>
    <name type="common">Barrel medic</name>
    <name type="synonym">Medicago tribuloides</name>
    <dbReference type="NCBI Taxonomy" id="3880"/>
    <lineage>
        <taxon>Eukaryota</taxon>
        <taxon>Viridiplantae</taxon>
        <taxon>Streptophyta</taxon>
        <taxon>Embryophyta</taxon>
        <taxon>Tracheophyta</taxon>
        <taxon>Spermatophyta</taxon>
        <taxon>Magnoliopsida</taxon>
        <taxon>eudicotyledons</taxon>
        <taxon>Gunneridae</taxon>
        <taxon>Pentapetalae</taxon>
        <taxon>rosids</taxon>
        <taxon>fabids</taxon>
        <taxon>Fabales</taxon>
        <taxon>Fabaceae</taxon>
        <taxon>Papilionoideae</taxon>
        <taxon>50 kb inversion clade</taxon>
        <taxon>NPAAA clade</taxon>
        <taxon>Hologalegina</taxon>
        <taxon>IRL clade</taxon>
        <taxon>Trifolieae</taxon>
        <taxon>Medicago</taxon>
    </lineage>
</organism>
<proteinExistence type="predicted"/>
<dbReference type="EMBL" id="PSQE01000007">
    <property type="protein sequence ID" value="RHN44122.1"/>
    <property type="molecule type" value="Genomic_DNA"/>
</dbReference>
<keyword evidence="1" id="KW-0732">Signal</keyword>
<dbReference type="InterPro" id="IPR009810">
    <property type="entry name" value="Nodulin_late_dom"/>
</dbReference>
<dbReference type="GO" id="GO:0046872">
    <property type="term" value="F:metal ion binding"/>
    <property type="evidence" value="ECO:0007669"/>
    <property type="project" value="InterPro"/>
</dbReference>
<protein>
    <submittedName>
        <fullName evidence="3">Putative Late nodulin</fullName>
    </submittedName>
</protein>
<dbReference type="Proteomes" id="UP000265566">
    <property type="component" value="Chromosome 7"/>
</dbReference>
<feature type="domain" description="Late nodulin" evidence="2">
    <location>
        <begin position="1"/>
        <end position="53"/>
    </location>
</feature>
<dbReference type="Gramene" id="rna38183">
    <property type="protein sequence ID" value="RHN44122.1"/>
    <property type="gene ID" value="gene38183"/>
</dbReference>
<evidence type="ECO:0000259" key="2">
    <source>
        <dbReference type="Pfam" id="PF07127"/>
    </source>
</evidence>
<dbReference type="AlphaFoldDB" id="A0A396GSM6"/>
<accession>A0A396GSM6</accession>
<name>A0A396GSM6_MEDTR</name>
<dbReference type="Pfam" id="PF07127">
    <property type="entry name" value="Nodulin_late"/>
    <property type="match status" value="1"/>
</dbReference>
<gene>
    <name evidence="3" type="ORF">MtrunA17_Chr7g0215901</name>
</gene>
<evidence type="ECO:0000256" key="1">
    <source>
        <dbReference type="SAM" id="SignalP"/>
    </source>
</evidence>
<feature type="signal peptide" evidence="1">
    <location>
        <begin position="1"/>
        <end position="26"/>
    </location>
</feature>
<comment type="caution">
    <text evidence="3">The sequence shown here is derived from an EMBL/GenBank/DDBJ whole genome shotgun (WGS) entry which is preliminary data.</text>
</comment>